<reference evidence="1" key="2">
    <citation type="submission" date="2021-10" db="EMBL/GenBank/DDBJ databases">
        <title>Phylogenomics reveals ancestral predisposition of the termite-cultivated fungus Termitomyces towards a domesticated lifestyle.</title>
        <authorList>
            <person name="Auxier B."/>
            <person name="Grum-Grzhimaylo A."/>
            <person name="Cardenas M.E."/>
            <person name="Lodge J.D."/>
            <person name="Laessoe T."/>
            <person name="Pedersen O."/>
            <person name="Smith M.E."/>
            <person name="Kuyper T.W."/>
            <person name="Franco-Molano E.A."/>
            <person name="Baroni T.J."/>
            <person name="Aanen D.K."/>
        </authorList>
    </citation>
    <scope>NUCLEOTIDE SEQUENCE</scope>
    <source>
        <strain evidence="1">D49</strain>
    </source>
</reference>
<proteinExistence type="predicted"/>
<dbReference type="Proteomes" id="UP000717328">
    <property type="component" value="Unassembled WGS sequence"/>
</dbReference>
<dbReference type="EMBL" id="JABCKI010000501">
    <property type="protein sequence ID" value="KAG5650259.1"/>
    <property type="molecule type" value="Genomic_DNA"/>
</dbReference>
<evidence type="ECO:0000313" key="1">
    <source>
        <dbReference type="EMBL" id="KAG5650259.1"/>
    </source>
</evidence>
<sequence length="158" mass="16863">MSLAAKDVVASELTIVRPVNASPLILQPPLPNPVVLDILDEVPTSSDLLGQVQHLGQSKVTEPTSVMPALTKAIQMDPATRAQVHVEALDSLPAQVGHHINSAPTVEETSNTHTIGEDSLEVRQRNLQGGKSGFGFNYQFQIKNPLLSAIAVTSMNIT</sequence>
<organism evidence="1 2">
    <name type="scientific">Sphagnurus paluster</name>
    <dbReference type="NCBI Taxonomy" id="117069"/>
    <lineage>
        <taxon>Eukaryota</taxon>
        <taxon>Fungi</taxon>
        <taxon>Dikarya</taxon>
        <taxon>Basidiomycota</taxon>
        <taxon>Agaricomycotina</taxon>
        <taxon>Agaricomycetes</taxon>
        <taxon>Agaricomycetidae</taxon>
        <taxon>Agaricales</taxon>
        <taxon>Tricholomatineae</taxon>
        <taxon>Lyophyllaceae</taxon>
        <taxon>Sphagnurus</taxon>
    </lineage>
</organism>
<gene>
    <name evidence="1" type="ORF">H0H81_000141</name>
</gene>
<dbReference type="AlphaFoldDB" id="A0A9P7GGP7"/>
<protein>
    <submittedName>
        <fullName evidence="1">Uncharacterized protein</fullName>
    </submittedName>
</protein>
<accession>A0A9P7GGP7</accession>
<reference evidence="1" key="1">
    <citation type="submission" date="2021-02" db="EMBL/GenBank/DDBJ databases">
        <authorList>
            <person name="Nieuwenhuis M."/>
            <person name="Van De Peppel L.J.J."/>
        </authorList>
    </citation>
    <scope>NUCLEOTIDE SEQUENCE</scope>
    <source>
        <strain evidence="1">D49</strain>
    </source>
</reference>
<evidence type="ECO:0000313" key="2">
    <source>
        <dbReference type="Proteomes" id="UP000717328"/>
    </source>
</evidence>
<comment type="caution">
    <text evidence="1">The sequence shown here is derived from an EMBL/GenBank/DDBJ whole genome shotgun (WGS) entry which is preliminary data.</text>
</comment>
<keyword evidence="2" id="KW-1185">Reference proteome</keyword>
<name>A0A9P7GGP7_9AGAR</name>